<comment type="subcellular location">
    <subcellularLocation>
        <location evidence="1 7">Cell outer membrane</location>
        <topology evidence="1 7">Multi-pass membrane protein</topology>
    </subcellularLocation>
</comment>
<dbReference type="InterPro" id="IPR012910">
    <property type="entry name" value="Plug_dom"/>
</dbReference>
<comment type="similarity">
    <text evidence="7">Belongs to the TonB-dependent receptor family.</text>
</comment>
<reference evidence="10 11" key="1">
    <citation type="submission" date="2019-05" db="EMBL/GenBank/DDBJ databases">
        <title>Hymenobacter edaphi sp. nov., isolated from abandoned arsenic-contaminated farmland soil.</title>
        <authorList>
            <person name="Nie L."/>
        </authorList>
    </citation>
    <scope>NUCLEOTIDE SEQUENCE [LARGE SCALE GENOMIC DNA]</scope>
    <source>
        <strain evidence="10 11">1-3-3-8</strain>
    </source>
</reference>
<evidence type="ECO:0000256" key="7">
    <source>
        <dbReference type="PROSITE-ProRule" id="PRU01360"/>
    </source>
</evidence>
<dbReference type="GO" id="GO:0009279">
    <property type="term" value="C:cell outer membrane"/>
    <property type="evidence" value="ECO:0007669"/>
    <property type="project" value="UniProtKB-SubCell"/>
</dbReference>
<dbReference type="NCBIfam" id="TIGR04056">
    <property type="entry name" value="OMP_RagA_SusC"/>
    <property type="match status" value="1"/>
</dbReference>
<dbReference type="OrthoDB" id="9768177at2"/>
<dbReference type="NCBIfam" id="TIGR04057">
    <property type="entry name" value="SusC_RagA_signa"/>
    <property type="match status" value="1"/>
</dbReference>
<keyword evidence="2 7" id="KW-0813">Transport</keyword>
<gene>
    <name evidence="10" type="ORF">FDY95_04030</name>
</gene>
<evidence type="ECO:0000256" key="4">
    <source>
        <dbReference type="ARBA" id="ARBA00022692"/>
    </source>
</evidence>
<feature type="chain" id="PRO_5024454475" evidence="8">
    <location>
        <begin position="34"/>
        <end position="1152"/>
    </location>
</feature>
<dbReference type="InterPro" id="IPR023997">
    <property type="entry name" value="TonB-dep_OMP_SusC/RagA_CS"/>
</dbReference>
<keyword evidence="8" id="KW-0732">Signal</keyword>
<name>A0A5R8WXI0_9BACT</name>
<evidence type="ECO:0000256" key="1">
    <source>
        <dbReference type="ARBA" id="ARBA00004571"/>
    </source>
</evidence>
<evidence type="ECO:0000256" key="6">
    <source>
        <dbReference type="ARBA" id="ARBA00023237"/>
    </source>
</evidence>
<dbReference type="Pfam" id="PF07715">
    <property type="entry name" value="Plug"/>
    <property type="match status" value="1"/>
</dbReference>
<feature type="domain" description="TonB-dependent receptor plug" evidence="9">
    <location>
        <begin position="236"/>
        <end position="354"/>
    </location>
</feature>
<protein>
    <submittedName>
        <fullName evidence="10">TonB-dependent receptor</fullName>
    </submittedName>
</protein>
<evidence type="ECO:0000313" key="10">
    <source>
        <dbReference type="EMBL" id="TLM97166.1"/>
    </source>
</evidence>
<keyword evidence="4 7" id="KW-0812">Transmembrane</keyword>
<dbReference type="Gene3D" id="2.170.130.10">
    <property type="entry name" value="TonB-dependent receptor, plug domain"/>
    <property type="match status" value="1"/>
</dbReference>
<evidence type="ECO:0000256" key="5">
    <source>
        <dbReference type="ARBA" id="ARBA00023136"/>
    </source>
</evidence>
<proteinExistence type="inferred from homology"/>
<dbReference type="RefSeq" id="WP_138075409.1">
    <property type="nucleotide sequence ID" value="NZ_VAJM01000001.1"/>
</dbReference>
<dbReference type="SUPFAM" id="SSF56935">
    <property type="entry name" value="Porins"/>
    <property type="match status" value="1"/>
</dbReference>
<evidence type="ECO:0000313" key="11">
    <source>
        <dbReference type="Proteomes" id="UP000305517"/>
    </source>
</evidence>
<dbReference type="Gene3D" id="2.40.170.20">
    <property type="entry name" value="TonB-dependent receptor, beta-barrel domain"/>
    <property type="match status" value="1"/>
</dbReference>
<keyword evidence="5 7" id="KW-0472">Membrane</keyword>
<dbReference type="Proteomes" id="UP000305517">
    <property type="component" value="Unassembled WGS sequence"/>
</dbReference>
<dbReference type="AlphaFoldDB" id="A0A5R8WXI0"/>
<keyword evidence="11" id="KW-1185">Reference proteome</keyword>
<comment type="caution">
    <text evidence="10">The sequence shown here is derived from an EMBL/GenBank/DDBJ whole genome shotgun (WGS) entry which is preliminary data.</text>
</comment>
<evidence type="ECO:0000256" key="3">
    <source>
        <dbReference type="ARBA" id="ARBA00022452"/>
    </source>
</evidence>
<evidence type="ECO:0000259" key="9">
    <source>
        <dbReference type="Pfam" id="PF07715"/>
    </source>
</evidence>
<evidence type="ECO:0000256" key="2">
    <source>
        <dbReference type="ARBA" id="ARBA00022448"/>
    </source>
</evidence>
<organism evidence="10 11">
    <name type="scientific">Hymenobacter jeollabukensis</name>
    <dbReference type="NCBI Taxonomy" id="2025313"/>
    <lineage>
        <taxon>Bacteria</taxon>
        <taxon>Pseudomonadati</taxon>
        <taxon>Bacteroidota</taxon>
        <taxon>Cytophagia</taxon>
        <taxon>Cytophagales</taxon>
        <taxon>Hymenobacteraceae</taxon>
        <taxon>Hymenobacter</taxon>
    </lineage>
</organism>
<sequence length="1152" mass="123657">MNESSTPLGRLLTRPTTLTAGILLQALPLAASAQLLAVNHAGGQHPSVVPAVAESVALKSLLRQWETEYRVTIFYESNVVGNKRVLPQATGSLEDKLSAVLPQAELRFKKLRDDYFVVVSEQTTGAAPAAAATTSGAATADVAVSGRVTGAGGEPLPGVTVLVKGTAIGTATNADGQFALNVPENSTLVFTAVGYVRQEVPVSGAASGLSITLQEDLQALSEVVVVGYGTQSRAALTTSVASVNGEALTRQPVAGFDQALQGQAAGVQVTAPSGAPGAGINVRIRGTATTGLNPSPLYVIDGVPVLPTYEQELAVGSQRPNPLNALNPNDIESIDILKDGAAAAIYGLRAANGVVVITTKRGKVGKAQVGLNMYFGRQTLRKKLDVLNGPQFAALYNDIRQNAGFGPAYSLDTVRTTTDWQDEIYSPANMQNYQLSVGGGTDKTRYYLAGGYFKQDGISLNSGFNRYTFKLNLDQQLSNRFRAGTSLNFSRTLNNNSTRSENGAGNSGTVLGALAQVPTIPVRYANGQYAVNPFDITFNNPVGNIRETSNKALIYQVIGNVYGELDLLKNLTLRSTAGIDFRTQTENYFQTLNYPGTANAAPDVRGVANTATNQQLIWLQENTLTYKPELGGSHDLTLLAGESMQASDRFTSSAGGTGFASSAVPYVANPAKFTTPSSYQDQWGLVSYFARAIYNYDQRYLATLSLRADGSSRFAKGNKFGYFPALGLGWRISKEGFFPQTKAVSDLKLRASFGANGNQEFYTYQRFPRFGVGSNYPGLADLVLPGIAQTDIGNENIKWETTYQYNAGVDLGLLADRLTLTLDVYRKDTKDLLTLVDIPLSTGAASLQVLQNLGSIRNQGVELGLNTTNVQAPDNGFGWTTNLNVTVNRNKVLDLGQVLNNEGRLEDRRLPGGNGFVLVGQPLGVFYGYQVEGIIQTQDELNALNAKSPTGNYQSSSTAPGDIKFRDLNGDGFVNDKDRTVIGNPNPKAVAGVTNTFTYKGLELSVFFQGSFGNDIYNQNRETLEAMSSPLNQTTRVLDRWTPTHTNTRVPRAILGDPNGNARYSDRFIEDGSYVRLKNLTLGYTVPSALTRRAAIGSLRLYVTAQNLITWTDYSGYDPEVSSAPFSTTGQGRDFGVYPQARTYIAGLNVTF</sequence>
<keyword evidence="3 7" id="KW-1134">Transmembrane beta strand</keyword>
<dbReference type="InterPro" id="IPR039426">
    <property type="entry name" value="TonB-dep_rcpt-like"/>
</dbReference>
<dbReference type="Pfam" id="PF13715">
    <property type="entry name" value="CarbopepD_reg_2"/>
    <property type="match status" value="1"/>
</dbReference>
<accession>A0A5R8WXI0</accession>
<keyword evidence="10" id="KW-0675">Receptor</keyword>
<dbReference type="InterPro" id="IPR036942">
    <property type="entry name" value="Beta-barrel_TonB_sf"/>
</dbReference>
<feature type="signal peptide" evidence="8">
    <location>
        <begin position="1"/>
        <end position="33"/>
    </location>
</feature>
<dbReference type="InterPro" id="IPR037066">
    <property type="entry name" value="Plug_dom_sf"/>
</dbReference>
<dbReference type="SUPFAM" id="SSF49464">
    <property type="entry name" value="Carboxypeptidase regulatory domain-like"/>
    <property type="match status" value="1"/>
</dbReference>
<dbReference type="Gene3D" id="2.60.40.1120">
    <property type="entry name" value="Carboxypeptidase-like, regulatory domain"/>
    <property type="match status" value="1"/>
</dbReference>
<dbReference type="InterPro" id="IPR008969">
    <property type="entry name" value="CarboxyPept-like_regulatory"/>
</dbReference>
<dbReference type="EMBL" id="VAJM01000001">
    <property type="protein sequence ID" value="TLM97166.1"/>
    <property type="molecule type" value="Genomic_DNA"/>
</dbReference>
<dbReference type="InterPro" id="IPR023996">
    <property type="entry name" value="TonB-dep_OMP_SusC/RagA"/>
</dbReference>
<dbReference type="PROSITE" id="PS52016">
    <property type="entry name" value="TONB_DEPENDENT_REC_3"/>
    <property type="match status" value="1"/>
</dbReference>
<keyword evidence="6 7" id="KW-0998">Cell outer membrane</keyword>
<evidence type="ECO:0000256" key="8">
    <source>
        <dbReference type="SAM" id="SignalP"/>
    </source>
</evidence>